<name>A0A5C5UTG1_9PLAN</name>
<dbReference type="Proteomes" id="UP000317243">
    <property type="component" value="Unassembled WGS sequence"/>
</dbReference>
<evidence type="ECO:0000256" key="1">
    <source>
        <dbReference type="SAM" id="Phobius"/>
    </source>
</evidence>
<dbReference type="RefSeq" id="WP_146512751.1">
    <property type="nucleotide sequence ID" value="NZ_SIHI01000144.1"/>
</dbReference>
<dbReference type="InterPro" id="IPR012495">
    <property type="entry name" value="TadE-like_dom"/>
</dbReference>
<dbReference type="OrthoDB" id="290681at2"/>
<protein>
    <submittedName>
        <fullName evidence="3">TadE-like protein</fullName>
    </submittedName>
</protein>
<dbReference type="EMBL" id="SIHI01000144">
    <property type="protein sequence ID" value="TWT29139.1"/>
    <property type="molecule type" value="Genomic_DNA"/>
</dbReference>
<dbReference type="AlphaFoldDB" id="A0A5C5UTG1"/>
<accession>A0A5C5UTG1</accession>
<keyword evidence="4" id="KW-1185">Reference proteome</keyword>
<dbReference type="Pfam" id="PF07811">
    <property type="entry name" value="TadE"/>
    <property type="match status" value="1"/>
</dbReference>
<comment type="caution">
    <text evidence="3">The sequence shown here is derived from an EMBL/GenBank/DDBJ whole genome shotgun (WGS) entry which is preliminary data.</text>
</comment>
<evidence type="ECO:0000259" key="2">
    <source>
        <dbReference type="Pfam" id="PF07811"/>
    </source>
</evidence>
<evidence type="ECO:0000313" key="3">
    <source>
        <dbReference type="EMBL" id="TWT29139.1"/>
    </source>
</evidence>
<keyword evidence="1" id="KW-0472">Membrane</keyword>
<organism evidence="3 4">
    <name type="scientific">Thalassoglobus neptunius</name>
    <dbReference type="NCBI Taxonomy" id="1938619"/>
    <lineage>
        <taxon>Bacteria</taxon>
        <taxon>Pseudomonadati</taxon>
        <taxon>Planctomycetota</taxon>
        <taxon>Planctomycetia</taxon>
        <taxon>Planctomycetales</taxon>
        <taxon>Planctomycetaceae</taxon>
        <taxon>Thalassoglobus</taxon>
    </lineage>
</organism>
<proteinExistence type="predicted"/>
<reference evidence="3 4" key="1">
    <citation type="submission" date="2019-02" db="EMBL/GenBank/DDBJ databases">
        <title>Deep-cultivation of Planctomycetes and their phenomic and genomic characterization uncovers novel biology.</title>
        <authorList>
            <person name="Wiegand S."/>
            <person name="Jogler M."/>
            <person name="Boedeker C."/>
            <person name="Pinto D."/>
            <person name="Vollmers J."/>
            <person name="Rivas-Marin E."/>
            <person name="Kohn T."/>
            <person name="Peeters S.H."/>
            <person name="Heuer A."/>
            <person name="Rast P."/>
            <person name="Oberbeckmann S."/>
            <person name="Bunk B."/>
            <person name="Jeske O."/>
            <person name="Meyerdierks A."/>
            <person name="Storesund J.E."/>
            <person name="Kallscheuer N."/>
            <person name="Luecker S."/>
            <person name="Lage O.M."/>
            <person name="Pohl T."/>
            <person name="Merkel B.J."/>
            <person name="Hornburger P."/>
            <person name="Mueller R.-W."/>
            <person name="Bruemmer F."/>
            <person name="Labrenz M."/>
            <person name="Spormann A.M."/>
            <person name="Op Den Camp H."/>
            <person name="Overmann J."/>
            <person name="Amann R."/>
            <person name="Jetten M.S.M."/>
            <person name="Mascher T."/>
            <person name="Medema M.H."/>
            <person name="Devos D.P."/>
            <person name="Kaster A.-K."/>
            <person name="Ovreas L."/>
            <person name="Rohde M."/>
            <person name="Galperin M.Y."/>
            <person name="Jogler C."/>
        </authorList>
    </citation>
    <scope>NUCLEOTIDE SEQUENCE [LARGE SCALE GENOMIC DNA]</scope>
    <source>
        <strain evidence="3 4">KOR42</strain>
    </source>
</reference>
<gene>
    <name evidence="3" type="ORF">KOR42_55710</name>
</gene>
<evidence type="ECO:0000313" key="4">
    <source>
        <dbReference type="Proteomes" id="UP000317243"/>
    </source>
</evidence>
<feature type="transmembrane region" description="Helical" evidence="1">
    <location>
        <begin position="21"/>
        <end position="46"/>
    </location>
</feature>
<feature type="domain" description="TadE-like" evidence="2">
    <location>
        <begin position="18"/>
        <end position="57"/>
    </location>
</feature>
<sequence length="155" mass="17400">MDVIKPRIRQDSFSKRSGATIVETALILPILLFILIAAIDFSLIVLNNNSLAEAARRLSRTASVRGENSEPEFSMWGPDTFNENASEEMEICEIVREAAVCISPEKINVQVEWPDGSCRVNDRVCVSLQYSHQPFLSFTGKSFLLQVSSDVRIRH</sequence>
<keyword evidence="1" id="KW-0812">Transmembrane</keyword>
<keyword evidence="1" id="KW-1133">Transmembrane helix</keyword>